<dbReference type="EC" id="3.2.1.17" evidence="2"/>
<evidence type="ECO:0000256" key="1">
    <source>
        <dbReference type="ARBA" id="ARBA00000632"/>
    </source>
</evidence>
<keyword evidence="4" id="KW-1015">Disulfide bond</keyword>
<dbReference type="InterPro" id="IPR019799">
    <property type="entry name" value="Glyco_hydro_22_CS"/>
</dbReference>
<keyword evidence="3" id="KW-0929">Antimicrobial</keyword>
<dbReference type="GO" id="GO:0003796">
    <property type="term" value="F:lysozyme activity"/>
    <property type="evidence" value="ECO:0007669"/>
    <property type="project" value="UniProtKB-EC"/>
</dbReference>
<evidence type="ECO:0000313" key="9">
    <source>
        <dbReference type="EMBL" id="BAN20138.1"/>
    </source>
</evidence>
<dbReference type="InterPro" id="IPR001916">
    <property type="entry name" value="Glyco_hydro_22"/>
</dbReference>
<dbReference type="PRINTS" id="PR00135">
    <property type="entry name" value="LYZLACT"/>
</dbReference>
<sequence>MNPTSVATSFAIFLLACACSVESKKFTRCGLVQELIFHQFTDLANWICLIEAGSDRNTGAIHNDGGKAKYGLFQIDTDWCSDKWYPAKKCFVKCQSLISDDISKSVDCAQKMYTAGGFKMFQAWRDNCEGKPLPDLSPCF</sequence>
<dbReference type="InterPro" id="IPR023346">
    <property type="entry name" value="Lysozyme-like_dom_sf"/>
</dbReference>
<dbReference type="SMART" id="SM00263">
    <property type="entry name" value="LYZ1"/>
    <property type="match status" value="1"/>
</dbReference>
<keyword evidence="7" id="KW-0732">Signal</keyword>
<proteinExistence type="evidence at transcript level"/>
<keyword evidence="5" id="KW-0378">Hydrolase</keyword>
<feature type="signal peptide" evidence="7">
    <location>
        <begin position="1"/>
        <end position="23"/>
    </location>
</feature>
<dbReference type="Pfam" id="PF00062">
    <property type="entry name" value="Lys"/>
    <property type="match status" value="1"/>
</dbReference>
<comment type="catalytic activity">
    <reaction evidence="1">
        <text>Hydrolysis of (1-&gt;4)-beta-linkages between N-acetylmuramic acid and N-acetyl-D-glucosamine residues in a peptidoglycan and between N-acetyl-D-glucosamine residues in chitodextrins.</text>
        <dbReference type="EC" id="3.2.1.17"/>
    </reaction>
</comment>
<name>R4WCJ5_RIPPE</name>
<evidence type="ECO:0000259" key="8">
    <source>
        <dbReference type="PROSITE" id="PS00128"/>
    </source>
</evidence>
<dbReference type="GO" id="GO:0031640">
    <property type="term" value="P:killing of cells of another organism"/>
    <property type="evidence" value="ECO:0007669"/>
    <property type="project" value="UniProtKB-KW"/>
</dbReference>
<evidence type="ECO:0000256" key="6">
    <source>
        <dbReference type="RuleBase" id="RU004440"/>
    </source>
</evidence>
<dbReference type="PANTHER" id="PTHR11407:SF63">
    <property type="entry name" value="LYSOZYME C"/>
    <property type="match status" value="1"/>
</dbReference>
<feature type="chain" id="PRO_5004372108" description="lysozyme" evidence="7">
    <location>
        <begin position="24"/>
        <end position="140"/>
    </location>
</feature>
<dbReference type="Gene3D" id="1.10.530.10">
    <property type="match status" value="1"/>
</dbReference>
<feature type="domain" description="Glycosyl hydrolases family 22 (GH22)" evidence="8">
    <location>
        <begin position="90"/>
        <end position="108"/>
    </location>
</feature>
<evidence type="ECO:0000256" key="5">
    <source>
        <dbReference type="ARBA" id="ARBA00023295"/>
    </source>
</evidence>
<dbReference type="PROSITE" id="PS51348">
    <property type="entry name" value="GLYCOSYL_HYDROL_F22_2"/>
    <property type="match status" value="1"/>
</dbReference>
<dbReference type="AlphaFoldDB" id="R4WCJ5"/>
<dbReference type="CDD" id="cd16899">
    <property type="entry name" value="LYZ_C_invert"/>
    <property type="match status" value="1"/>
</dbReference>
<accession>R4WCJ5</accession>
<dbReference type="PROSITE" id="PS00128">
    <property type="entry name" value="GLYCOSYL_HYDROL_F22_1"/>
    <property type="match status" value="1"/>
</dbReference>
<comment type="similarity">
    <text evidence="6">Belongs to the glycosyl hydrolase 22 family.</text>
</comment>
<dbReference type="SUPFAM" id="SSF53955">
    <property type="entry name" value="Lysozyme-like"/>
    <property type="match status" value="1"/>
</dbReference>
<protein>
    <recommendedName>
        <fullName evidence="2">lysozyme</fullName>
        <ecNumber evidence="2">3.2.1.17</ecNumber>
    </recommendedName>
</protein>
<evidence type="ECO:0000256" key="3">
    <source>
        <dbReference type="ARBA" id="ARBA00022638"/>
    </source>
</evidence>
<organism evidence="9">
    <name type="scientific">Riptortus pedestris</name>
    <name type="common">Bean bug</name>
    <dbReference type="NCBI Taxonomy" id="329032"/>
    <lineage>
        <taxon>Eukaryota</taxon>
        <taxon>Metazoa</taxon>
        <taxon>Ecdysozoa</taxon>
        <taxon>Arthropoda</taxon>
        <taxon>Hexapoda</taxon>
        <taxon>Insecta</taxon>
        <taxon>Pterygota</taxon>
        <taxon>Neoptera</taxon>
        <taxon>Paraneoptera</taxon>
        <taxon>Hemiptera</taxon>
        <taxon>Heteroptera</taxon>
        <taxon>Panheteroptera</taxon>
        <taxon>Pentatomomorpha</taxon>
        <taxon>Coreoidea</taxon>
        <taxon>Alydidae</taxon>
        <taxon>Riptortus</taxon>
    </lineage>
</organism>
<evidence type="ECO:0000256" key="4">
    <source>
        <dbReference type="ARBA" id="ARBA00023157"/>
    </source>
</evidence>
<keyword evidence="5" id="KW-0326">Glycosidase</keyword>
<keyword evidence="3" id="KW-0081">Bacteriolytic enzyme</keyword>
<dbReference type="PANTHER" id="PTHR11407">
    <property type="entry name" value="LYSOZYME C"/>
    <property type="match status" value="1"/>
</dbReference>
<dbReference type="EMBL" id="AK416923">
    <property type="protein sequence ID" value="BAN20138.1"/>
    <property type="molecule type" value="mRNA"/>
</dbReference>
<evidence type="ECO:0000256" key="7">
    <source>
        <dbReference type="SAM" id="SignalP"/>
    </source>
</evidence>
<reference evidence="9" key="1">
    <citation type="journal article" date="2013" name="PLoS ONE">
        <title>Gene expression in gut symbiotic organ of stinkbug affected by extracellular bacterial symbiont.</title>
        <authorList>
            <person name="Futahashi R."/>
            <person name="Tanaka K."/>
            <person name="Tanahashi M."/>
            <person name="Nikoh N."/>
            <person name="Kikuchi Y."/>
            <person name="Lee B.L."/>
            <person name="Fukatsu T."/>
        </authorList>
    </citation>
    <scope>NUCLEOTIDE SEQUENCE</scope>
    <source>
        <tissue evidence="9">Midgut</tissue>
    </source>
</reference>
<evidence type="ECO:0000256" key="2">
    <source>
        <dbReference type="ARBA" id="ARBA00012732"/>
    </source>
</evidence>
<dbReference type="GO" id="GO:0042742">
    <property type="term" value="P:defense response to bacterium"/>
    <property type="evidence" value="ECO:0007669"/>
    <property type="project" value="UniProtKB-KW"/>
</dbReference>